<protein>
    <submittedName>
        <fullName evidence="5">Putative methyl transferase</fullName>
    </submittedName>
</protein>
<gene>
    <name evidence="5" type="ORF">LHGZ1_1043</name>
</gene>
<reference evidence="6" key="1">
    <citation type="submission" date="2017-06" db="EMBL/GenBank/DDBJ databases">
        <title>Whole genome sequence of Laribacter hongkongensis LHGZ1.</title>
        <authorList>
            <person name="Chen D."/>
            <person name="Wu H."/>
            <person name="Chen J."/>
        </authorList>
    </citation>
    <scope>NUCLEOTIDE SEQUENCE [LARGE SCALE GENOMIC DNA]</scope>
    <source>
        <strain evidence="6">LHGZ1</strain>
    </source>
</reference>
<proteinExistence type="predicted"/>
<keyword evidence="1" id="KW-0489">Methyltransferase</keyword>
<evidence type="ECO:0000313" key="6">
    <source>
        <dbReference type="Proteomes" id="UP000197424"/>
    </source>
</evidence>
<evidence type="ECO:0000259" key="4">
    <source>
        <dbReference type="Pfam" id="PF08241"/>
    </source>
</evidence>
<dbReference type="CDD" id="cd02440">
    <property type="entry name" value="AdoMet_MTases"/>
    <property type="match status" value="1"/>
</dbReference>
<organism evidence="5 6">
    <name type="scientific">Laribacter hongkongensis</name>
    <dbReference type="NCBI Taxonomy" id="168471"/>
    <lineage>
        <taxon>Bacteria</taxon>
        <taxon>Pseudomonadati</taxon>
        <taxon>Pseudomonadota</taxon>
        <taxon>Betaproteobacteria</taxon>
        <taxon>Neisseriales</taxon>
        <taxon>Aquaspirillaceae</taxon>
        <taxon>Laribacter</taxon>
    </lineage>
</organism>
<accession>A0A248LHD9</accession>
<dbReference type="SUPFAM" id="SSF53335">
    <property type="entry name" value="S-adenosyl-L-methionine-dependent methyltransferases"/>
    <property type="match status" value="1"/>
</dbReference>
<evidence type="ECO:0000256" key="3">
    <source>
        <dbReference type="ARBA" id="ARBA00022691"/>
    </source>
</evidence>
<dbReference type="InterPro" id="IPR029063">
    <property type="entry name" value="SAM-dependent_MTases_sf"/>
</dbReference>
<name>A0A248LHD9_9NEIS</name>
<keyword evidence="3" id="KW-0949">S-adenosyl-L-methionine</keyword>
<dbReference type="PANTHER" id="PTHR43464">
    <property type="entry name" value="METHYLTRANSFERASE"/>
    <property type="match status" value="1"/>
</dbReference>
<dbReference type="InterPro" id="IPR013216">
    <property type="entry name" value="Methyltransf_11"/>
</dbReference>
<feature type="domain" description="Methyltransferase type 11" evidence="4">
    <location>
        <begin position="47"/>
        <end position="141"/>
    </location>
</feature>
<dbReference type="GO" id="GO:0032259">
    <property type="term" value="P:methylation"/>
    <property type="evidence" value="ECO:0007669"/>
    <property type="project" value="UniProtKB-KW"/>
</dbReference>
<dbReference type="Gene3D" id="3.40.50.150">
    <property type="entry name" value="Vaccinia Virus protein VP39"/>
    <property type="match status" value="1"/>
</dbReference>
<dbReference type="PANTHER" id="PTHR43464:SF19">
    <property type="entry name" value="UBIQUINONE BIOSYNTHESIS O-METHYLTRANSFERASE, MITOCHONDRIAL"/>
    <property type="match status" value="1"/>
</dbReference>
<dbReference type="GO" id="GO:0008757">
    <property type="term" value="F:S-adenosylmethionine-dependent methyltransferase activity"/>
    <property type="evidence" value="ECO:0007669"/>
    <property type="project" value="InterPro"/>
</dbReference>
<dbReference type="RefSeq" id="WP_088860373.1">
    <property type="nucleotide sequence ID" value="NZ_CP022115.1"/>
</dbReference>
<sequence length="243" mass="27561">MAQNIYDQQHFFDNYARLPRSVHGLSGAPEWAELRAMLPSLQGKDVVDLGCGYGWFCRYAVEHGAASVSGLDLSRKMLERAQALTNSEAIMYQCCDLEQLSLPAQSFDLAYSSLALHYLRDINRFFDGLSQAVRPDGWLVVSMEHPVYTCPERQEWGVDSMGKRSWMVNQYQEEGERVSNWLADGVRKHHRTLGTTLNAVIHAGFDLRHVREWGPDDVQIAEQPALAEEAERPMLLLFSAQKS</sequence>
<dbReference type="OrthoDB" id="9791837at2"/>
<keyword evidence="2 5" id="KW-0808">Transferase</keyword>
<dbReference type="AlphaFoldDB" id="A0A248LHD9"/>
<dbReference type="EMBL" id="CP022115">
    <property type="protein sequence ID" value="ASJ23874.1"/>
    <property type="molecule type" value="Genomic_DNA"/>
</dbReference>
<dbReference type="Pfam" id="PF08241">
    <property type="entry name" value="Methyltransf_11"/>
    <property type="match status" value="1"/>
</dbReference>
<dbReference type="Proteomes" id="UP000197424">
    <property type="component" value="Chromosome"/>
</dbReference>
<evidence type="ECO:0000313" key="5">
    <source>
        <dbReference type="EMBL" id="ASJ23874.1"/>
    </source>
</evidence>
<evidence type="ECO:0000256" key="1">
    <source>
        <dbReference type="ARBA" id="ARBA00022603"/>
    </source>
</evidence>
<evidence type="ECO:0000256" key="2">
    <source>
        <dbReference type="ARBA" id="ARBA00022679"/>
    </source>
</evidence>